<dbReference type="STRING" id="471704.A0A151ISU5"/>
<dbReference type="Pfam" id="PF02949">
    <property type="entry name" value="7tm_6"/>
    <property type="match status" value="1"/>
</dbReference>
<organism evidence="11 12">
    <name type="scientific">Trachymyrmex cornetzi</name>
    <dbReference type="NCBI Taxonomy" id="471704"/>
    <lineage>
        <taxon>Eukaryota</taxon>
        <taxon>Metazoa</taxon>
        <taxon>Ecdysozoa</taxon>
        <taxon>Arthropoda</taxon>
        <taxon>Hexapoda</taxon>
        <taxon>Insecta</taxon>
        <taxon>Pterygota</taxon>
        <taxon>Neoptera</taxon>
        <taxon>Endopterygota</taxon>
        <taxon>Hymenoptera</taxon>
        <taxon>Apocrita</taxon>
        <taxon>Aculeata</taxon>
        <taxon>Formicoidea</taxon>
        <taxon>Formicidae</taxon>
        <taxon>Myrmicinae</taxon>
        <taxon>Trachymyrmex</taxon>
    </lineage>
</organism>
<dbReference type="GO" id="GO:0005549">
    <property type="term" value="F:odorant binding"/>
    <property type="evidence" value="ECO:0007669"/>
    <property type="project" value="InterPro"/>
</dbReference>
<reference evidence="11 12" key="1">
    <citation type="submission" date="2015-09" db="EMBL/GenBank/DDBJ databases">
        <title>Trachymyrmex cornetzi WGS genome.</title>
        <authorList>
            <person name="Nygaard S."/>
            <person name="Hu H."/>
            <person name="Boomsma J."/>
            <person name="Zhang G."/>
        </authorList>
    </citation>
    <scope>NUCLEOTIDE SEQUENCE [LARGE SCALE GENOMIC DNA]</scope>
    <source>
        <strain evidence="11">Tcor2-1</strain>
        <tissue evidence="11">Whole body</tissue>
    </source>
</reference>
<gene>
    <name evidence="11" type="ORF">ALC57_17875</name>
</gene>
<comment type="subcellular location">
    <subcellularLocation>
        <location evidence="1">Cell membrane</location>
        <topology evidence="1">Multi-pass membrane protein</topology>
    </subcellularLocation>
</comment>
<evidence type="ECO:0000256" key="3">
    <source>
        <dbReference type="ARBA" id="ARBA00022606"/>
    </source>
</evidence>
<evidence type="ECO:0000313" key="12">
    <source>
        <dbReference type="Proteomes" id="UP000078492"/>
    </source>
</evidence>
<keyword evidence="2" id="KW-1003">Cell membrane</keyword>
<dbReference type="GO" id="GO:0005886">
    <property type="term" value="C:plasma membrane"/>
    <property type="evidence" value="ECO:0007669"/>
    <property type="project" value="UniProtKB-SubCell"/>
</dbReference>
<dbReference type="AlphaFoldDB" id="A0A151ISU5"/>
<keyword evidence="5" id="KW-0552">Olfaction</keyword>
<evidence type="ECO:0000256" key="9">
    <source>
        <dbReference type="ARBA" id="ARBA00023224"/>
    </source>
</evidence>
<accession>A0A151ISU5</accession>
<dbReference type="GO" id="GO:0007165">
    <property type="term" value="P:signal transduction"/>
    <property type="evidence" value="ECO:0007669"/>
    <property type="project" value="UniProtKB-KW"/>
</dbReference>
<keyword evidence="6 10" id="KW-1133">Transmembrane helix</keyword>
<dbReference type="GO" id="GO:0004984">
    <property type="term" value="F:olfactory receptor activity"/>
    <property type="evidence" value="ECO:0007669"/>
    <property type="project" value="InterPro"/>
</dbReference>
<feature type="transmembrane region" description="Helical" evidence="10">
    <location>
        <begin position="158"/>
        <end position="180"/>
    </location>
</feature>
<keyword evidence="3" id="KW-0716">Sensory transduction</keyword>
<feature type="transmembrane region" description="Helical" evidence="10">
    <location>
        <begin position="85"/>
        <end position="115"/>
    </location>
</feature>
<evidence type="ECO:0000313" key="11">
    <source>
        <dbReference type="EMBL" id="KYN10001.1"/>
    </source>
</evidence>
<dbReference type="PANTHER" id="PTHR21137:SF35">
    <property type="entry name" value="ODORANT RECEPTOR 19A-RELATED"/>
    <property type="match status" value="1"/>
</dbReference>
<protein>
    <submittedName>
        <fullName evidence="11">Putative odorant receptor 13a</fullName>
    </submittedName>
</protein>
<proteinExistence type="predicted"/>
<dbReference type="Proteomes" id="UP000078492">
    <property type="component" value="Unassembled WGS sequence"/>
</dbReference>
<keyword evidence="8 11" id="KW-0675">Receptor</keyword>
<dbReference type="EMBL" id="KQ981054">
    <property type="protein sequence ID" value="KYN10001.1"/>
    <property type="molecule type" value="Genomic_DNA"/>
</dbReference>
<feature type="transmembrane region" description="Helical" evidence="10">
    <location>
        <begin position="42"/>
        <end position="63"/>
    </location>
</feature>
<sequence>FCLTTVMIQLQYVIYELEDFCKRAKPEERNIFHRYINSCKSIYIGSICAFTVTGLLLIISPVVEPHPFPIDIEYPFSVDYQPLKIIIYLHHILLIYQSYAQVCSNIFIALLLWFVSARCDILSNRFRAVTKFTELRACIEEHQELLWYGRKVTLSIRYVMLASLAVSTIVIIFTGCTFLSRQPMSVKSTFLIFFISSLAKVYLCAWPADHLLNASTDIAHAVYESIWYEGKVDFQKNFLHALLRAQQPIAVNVPCMLPTVSLHYYASYVSTAFSYLATFRIILEESGED</sequence>
<evidence type="ECO:0000256" key="10">
    <source>
        <dbReference type="SAM" id="Phobius"/>
    </source>
</evidence>
<keyword evidence="7 10" id="KW-0472">Membrane</keyword>
<evidence type="ECO:0000256" key="2">
    <source>
        <dbReference type="ARBA" id="ARBA00022475"/>
    </source>
</evidence>
<dbReference type="InterPro" id="IPR004117">
    <property type="entry name" value="7tm6_olfct_rcpt"/>
</dbReference>
<evidence type="ECO:0000256" key="7">
    <source>
        <dbReference type="ARBA" id="ARBA00023136"/>
    </source>
</evidence>
<evidence type="ECO:0000256" key="1">
    <source>
        <dbReference type="ARBA" id="ARBA00004651"/>
    </source>
</evidence>
<keyword evidence="9" id="KW-0807">Transducer</keyword>
<evidence type="ECO:0000256" key="8">
    <source>
        <dbReference type="ARBA" id="ARBA00023170"/>
    </source>
</evidence>
<keyword evidence="4 10" id="KW-0812">Transmembrane</keyword>
<keyword evidence="12" id="KW-1185">Reference proteome</keyword>
<feature type="non-terminal residue" evidence="11">
    <location>
        <position position="1"/>
    </location>
</feature>
<evidence type="ECO:0000256" key="6">
    <source>
        <dbReference type="ARBA" id="ARBA00022989"/>
    </source>
</evidence>
<evidence type="ECO:0000256" key="5">
    <source>
        <dbReference type="ARBA" id="ARBA00022725"/>
    </source>
</evidence>
<dbReference type="PANTHER" id="PTHR21137">
    <property type="entry name" value="ODORANT RECEPTOR"/>
    <property type="match status" value="1"/>
</dbReference>
<name>A0A151ISU5_9HYME</name>
<evidence type="ECO:0000256" key="4">
    <source>
        <dbReference type="ARBA" id="ARBA00022692"/>
    </source>
</evidence>